<keyword evidence="2" id="KW-0812">Transmembrane</keyword>
<dbReference type="InterPro" id="IPR045886">
    <property type="entry name" value="ThiF/MoeB/HesA"/>
</dbReference>
<evidence type="ECO:0000313" key="4">
    <source>
        <dbReference type="EMBL" id="ARW66710.1"/>
    </source>
</evidence>
<dbReference type="RefSeq" id="YP_009397524.1">
    <property type="nucleotide sequence ID" value="NC_035287.1"/>
</dbReference>
<keyword evidence="2" id="KW-0472">Membrane</keyword>
<dbReference type="InterPro" id="IPR035985">
    <property type="entry name" value="Ubiquitin-activating_enz"/>
</dbReference>
<proteinExistence type="inferred from homology"/>
<sequence>MLNPKITLEDLNYEEYIYYTKHLILDSIGINGQKRLKQAKVLIVGAGGLGCPAMLYLIASGIGLIGIIDKDKIEKSNLNRQIIYSNNDIGIKKVILARKKLKELNPNCKIVTHEYNLNNKNNTEIIQYYDIILDTSDNFTTKNEIDKTCNKLNKVHIYGAIEKFEGQIGTFNYKNGIRYKDIYNLNRDLYNYSCNNDGIMGITAGYIGILQAVEAIKIILGIGSISNNHLTICHILSTEVKKRKIYKVKNTENRKNIKKIKTKSERILSQKKFKNLTKVLEQKILVIDIRQKNEFYKKHIKSSINIPLVHFKKSKTLKFIVKSSSNRTLFIYCNTIDRALIASSILNNYSLKHYIVDNK</sequence>
<dbReference type="InterPro" id="IPR000594">
    <property type="entry name" value="ThiF_NAD_FAD-bd"/>
</dbReference>
<dbReference type="CDD" id="cd00757">
    <property type="entry name" value="ThiF_MoeB_HesA_family"/>
    <property type="match status" value="1"/>
</dbReference>
<dbReference type="CDD" id="cd00158">
    <property type="entry name" value="RHOD"/>
    <property type="match status" value="1"/>
</dbReference>
<dbReference type="GO" id="GO:0008146">
    <property type="term" value="F:sulfotransferase activity"/>
    <property type="evidence" value="ECO:0007669"/>
    <property type="project" value="TreeGrafter"/>
</dbReference>
<dbReference type="FunFam" id="3.40.50.720:FF:000080">
    <property type="entry name" value="Thiazole biosynthesis adenylyltransferase ThiF"/>
    <property type="match status" value="1"/>
</dbReference>
<evidence type="ECO:0000256" key="2">
    <source>
        <dbReference type="SAM" id="Phobius"/>
    </source>
</evidence>
<keyword evidence="4" id="KW-0934">Plastid</keyword>
<dbReference type="PROSITE" id="PS50206">
    <property type="entry name" value="RHODANESE_3"/>
    <property type="match status" value="1"/>
</dbReference>
<organism evidence="4">
    <name type="scientific">Dasyclonium flaccidum</name>
    <dbReference type="NCBI Taxonomy" id="2007274"/>
    <lineage>
        <taxon>Eukaryota</taxon>
        <taxon>Rhodophyta</taxon>
        <taxon>Florideophyceae</taxon>
        <taxon>Rhodymeniophycidae</taxon>
        <taxon>Ceramiales</taxon>
        <taxon>Rhodomelaceae</taxon>
        <taxon>Polyzonieae</taxon>
        <taxon>Dasyclonium</taxon>
    </lineage>
</organism>
<feature type="domain" description="Rhodanese" evidence="3">
    <location>
        <begin position="280"/>
        <end position="359"/>
    </location>
</feature>
<dbReference type="GO" id="GO:0008641">
    <property type="term" value="F:ubiquitin-like modifier activating enzyme activity"/>
    <property type="evidence" value="ECO:0007669"/>
    <property type="project" value="InterPro"/>
</dbReference>
<dbReference type="Pfam" id="PF00581">
    <property type="entry name" value="Rhodanese"/>
    <property type="match status" value="1"/>
</dbReference>
<dbReference type="Gene3D" id="3.40.250.10">
    <property type="entry name" value="Rhodanese-like domain"/>
    <property type="match status" value="1"/>
</dbReference>
<evidence type="ECO:0000256" key="1">
    <source>
        <dbReference type="ARBA" id="ARBA00009919"/>
    </source>
</evidence>
<name>A0A1Z1MKT5_9FLOR</name>
<dbReference type="SUPFAM" id="SSF69572">
    <property type="entry name" value="Activating enzymes of the ubiquitin-like proteins"/>
    <property type="match status" value="1"/>
</dbReference>
<feature type="transmembrane region" description="Helical" evidence="2">
    <location>
        <begin position="41"/>
        <end position="68"/>
    </location>
</feature>
<dbReference type="InterPro" id="IPR001763">
    <property type="entry name" value="Rhodanese-like_dom"/>
</dbReference>
<dbReference type="GO" id="GO:0004792">
    <property type="term" value="F:thiosulfate-cyanide sulfurtransferase activity"/>
    <property type="evidence" value="ECO:0007669"/>
    <property type="project" value="TreeGrafter"/>
</dbReference>
<evidence type="ECO:0000259" key="3">
    <source>
        <dbReference type="PROSITE" id="PS50206"/>
    </source>
</evidence>
<keyword evidence="4" id="KW-0150">Chloroplast</keyword>
<keyword evidence="2" id="KW-1133">Transmembrane helix</keyword>
<protein>
    <submittedName>
        <fullName evidence="4">Molybdopterin biosynthesis protein</fullName>
    </submittedName>
</protein>
<dbReference type="PANTHER" id="PTHR10953:SF102">
    <property type="entry name" value="ADENYLYLTRANSFERASE AND SULFURTRANSFERASE MOCS3"/>
    <property type="match status" value="1"/>
</dbReference>
<accession>A0A1Z1MKT5</accession>
<gene>
    <name evidence="4" type="primary">moeB</name>
</gene>
<dbReference type="SUPFAM" id="SSF52821">
    <property type="entry name" value="Rhodanese/Cell cycle control phosphatase"/>
    <property type="match status" value="1"/>
</dbReference>
<dbReference type="GO" id="GO:0016779">
    <property type="term" value="F:nucleotidyltransferase activity"/>
    <property type="evidence" value="ECO:0007669"/>
    <property type="project" value="TreeGrafter"/>
</dbReference>
<dbReference type="Gene3D" id="3.40.50.720">
    <property type="entry name" value="NAD(P)-binding Rossmann-like Domain"/>
    <property type="match status" value="1"/>
</dbReference>
<dbReference type="GO" id="GO:0005829">
    <property type="term" value="C:cytosol"/>
    <property type="evidence" value="ECO:0007669"/>
    <property type="project" value="TreeGrafter"/>
</dbReference>
<dbReference type="PANTHER" id="PTHR10953">
    <property type="entry name" value="UBIQUITIN-ACTIVATING ENZYME E1"/>
    <property type="match status" value="1"/>
</dbReference>
<dbReference type="Pfam" id="PF00899">
    <property type="entry name" value="ThiF"/>
    <property type="match status" value="1"/>
</dbReference>
<dbReference type="GeneID" id="33359896"/>
<dbReference type="EMBL" id="MF101443">
    <property type="protein sequence ID" value="ARW66710.1"/>
    <property type="molecule type" value="Genomic_DNA"/>
</dbReference>
<comment type="similarity">
    <text evidence="1">Belongs to the HesA/MoeB/ThiF family.</text>
</comment>
<dbReference type="AlphaFoldDB" id="A0A1Z1MKT5"/>
<dbReference type="InterPro" id="IPR036873">
    <property type="entry name" value="Rhodanese-like_dom_sf"/>
</dbReference>
<geneLocation type="chloroplast" evidence="4"/>
<reference evidence="4" key="1">
    <citation type="journal article" date="2017" name="J. Phycol.">
        <title>Analysis of chloroplast genomes and a supermatrix inform reclassification of the Rhodomelaceae (Rhodophyta).</title>
        <authorList>
            <person name="Diaz-Tapia P."/>
            <person name="Maggs C.A."/>
            <person name="West J.A."/>
            <person name="Verbruggen H."/>
        </authorList>
    </citation>
    <scope>NUCLEOTIDE SEQUENCE</scope>
    <source>
        <strain evidence="4">PD1087</strain>
    </source>
</reference>